<name>A0ABR1VXA4_9PEZI</name>
<keyword evidence="2" id="KW-1185">Reference proteome</keyword>
<dbReference type="RefSeq" id="XP_066666762.1">
    <property type="nucleotide sequence ID" value="XM_066814800.1"/>
</dbReference>
<evidence type="ECO:0000313" key="2">
    <source>
        <dbReference type="Proteomes" id="UP001433268"/>
    </source>
</evidence>
<dbReference type="Proteomes" id="UP001433268">
    <property type="component" value="Unassembled WGS sequence"/>
</dbReference>
<reference evidence="1 2" key="1">
    <citation type="submission" date="2023-01" db="EMBL/GenBank/DDBJ databases">
        <title>Analysis of 21 Apiospora genomes using comparative genomics revels a genus with tremendous synthesis potential of carbohydrate active enzymes and secondary metabolites.</title>
        <authorList>
            <person name="Sorensen T."/>
        </authorList>
    </citation>
    <scope>NUCLEOTIDE SEQUENCE [LARGE SCALE GENOMIC DNA]</scope>
    <source>
        <strain evidence="1 2">CBS 114990</strain>
    </source>
</reference>
<dbReference type="EMBL" id="JAQQWN010000007">
    <property type="protein sequence ID" value="KAK8075822.1"/>
    <property type="molecule type" value="Genomic_DNA"/>
</dbReference>
<gene>
    <name evidence="1" type="ORF">PG997_010485</name>
</gene>
<evidence type="ECO:0000313" key="1">
    <source>
        <dbReference type="EMBL" id="KAK8075822.1"/>
    </source>
</evidence>
<protein>
    <submittedName>
        <fullName evidence="1">Uncharacterized protein</fullName>
    </submittedName>
</protein>
<organism evidence="1 2">
    <name type="scientific">Apiospora hydei</name>
    <dbReference type="NCBI Taxonomy" id="1337664"/>
    <lineage>
        <taxon>Eukaryota</taxon>
        <taxon>Fungi</taxon>
        <taxon>Dikarya</taxon>
        <taxon>Ascomycota</taxon>
        <taxon>Pezizomycotina</taxon>
        <taxon>Sordariomycetes</taxon>
        <taxon>Xylariomycetidae</taxon>
        <taxon>Amphisphaeriales</taxon>
        <taxon>Apiosporaceae</taxon>
        <taxon>Apiospora</taxon>
    </lineage>
</organism>
<accession>A0ABR1VXA4</accession>
<comment type="caution">
    <text evidence="1">The sequence shown here is derived from an EMBL/GenBank/DDBJ whole genome shotgun (WGS) entry which is preliminary data.</text>
</comment>
<dbReference type="GeneID" id="92047860"/>
<sequence length="78" mass="8312">MDSDFDVPYSGIKPDTAITMAFSSNTRLGHKEDGRPFILAKASPSTLTASSTTAFNLTVENNPPVEANGSHNAYPVCH</sequence>
<proteinExistence type="predicted"/>